<dbReference type="PANTHER" id="PTHR13952">
    <property type="entry name" value="U1 SMALL NUCLEAR RIBONUCLEOPROTEIN 70 KD"/>
    <property type="match status" value="1"/>
</dbReference>
<evidence type="ECO:0000259" key="5">
    <source>
        <dbReference type="PROSITE" id="PS50102"/>
    </source>
</evidence>
<dbReference type="SMART" id="SM00360">
    <property type="entry name" value="RRM"/>
    <property type="match status" value="1"/>
</dbReference>
<protein>
    <recommendedName>
        <fullName evidence="5">RRM domain-containing protein</fullName>
    </recommendedName>
</protein>
<keyword evidence="7" id="KW-1185">Reference proteome</keyword>
<keyword evidence="3" id="KW-0694">RNA-binding</keyword>
<dbReference type="Proteomes" id="UP001159427">
    <property type="component" value="Unassembled WGS sequence"/>
</dbReference>
<sequence>GLIVRPKHQHKRKRKSKGINKGNNLRYDPYSDEKVKGDPHKTIFIARLDYNTTEDAISENLGRYGAIKSLRLVKDTESGKSKGYAFLEFSEASHAEKALRETKDERLIVDGKKVLVDRVRGGVIPSWLPRRLSGGLGQRQKGTQRFTWKLPYFGDVSRIDQKDIDRKQLMWLEHNRFVEYRHNVRFL</sequence>
<evidence type="ECO:0000256" key="4">
    <source>
        <dbReference type="SAM" id="MobiDB-lite"/>
    </source>
</evidence>
<dbReference type="PROSITE" id="PS50102">
    <property type="entry name" value="RRM"/>
    <property type="match status" value="1"/>
</dbReference>
<dbReference type="InterPro" id="IPR000504">
    <property type="entry name" value="RRM_dom"/>
</dbReference>
<dbReference type="Pfam" id="PF00076">
    <property type="entry name" value="RRM_1"/>
    <property type="match status" value="1"/>
</dbReference>
<evidence type="ECO:0000256" key="3">
    <source>
        <dbReference type="PROSITE-ProRule" id="PRU00176"/>
    </source>
</evidence>
<name>A0ABN8M2C7_9CNID</name>
<keyword evidence="2" id="KW-0539">Nucleus</keyword>
<evidence type="ECO:0000313" key="7">
    <source>
        <dbReference type="Proteomes" id="UP001159427"/>
    </source>
</evidence>
<feature type="domain" description="RRM" evidence="5">
    <location>
        <begin position="41"/>
        <end position="121"/>
    </location>
</feature>
<dbReference type="SUPFAM" id="SSF54928">
    <property type="entry name" value="RNA-binding domain, RBD"/>
    <property type="match status" value="1"/>
</dbReference>
<feature type="region of interest" description="Disordered" evidence="4">
    <location>
        <begin position="1"/>
        <end position="32"/>
    </location>
</feature>
<reference evidence="6 7" key="1">
    <citation type="submission" date="2022-05" db="EMBL/GenBank/DDBJ databases">
        <authorList>
            <consortium name="Genoscope - CEA"/>
            <person name="William W."/>
        </authorList>
    </citation>
    <scope>NUCLEOTIDE SEQUENCE [LARGE SCALE GENOMIC DNA]</scope>
</reference>
<gene>
    <name evidence="6" type="ORF">PEVE_00013227</name>
</gene>
<dbReference type="PANTHER" id="PTHR13952:SF6">
    <property type="entry name" value="U11_U12 SMALL NUCLEAR RIBONUCLEOPROTEIN 35 KDA PROTEIN"/>
    <property type="match status" value="1"/>
</dbReference>
<feature type="compositionally biased region" description="Basic residues" evidence="4">
    <location>
        <begin position="1"/>
        <end position="18"/>
    </location>
</feature>
<evidence type="ECO:0000256" key="2">
    <source>
        <dbReference type="ARBA" id="ARBA00023242"/>
    </source>
</evidence>
<dbReference type="InterPro" id="IPR051183">
    <property type="entry name" value="U1_U11-U12_snRNP_70-35kDa"/>
</dbReference>
<accession>A0ABN8M2C7</accession>
<dbReference type="Gene3D" id="3.30.70.330">
    <property type="match status" value="1"/>
</dbReference>
<organism evidence="6 7">
    <name type="scientific">Porites evermanni</name>
    <dbReference type="NCBI Taxonomy" id="104178"/>
    <lineage>
        <taxon>Eukaryota</taxon>
        <taxon>Metazoa</taxon>
        <taxon>Cnidaria</taxon>
        <taxon>Anthozoa</taxon>
        <taxon>Hexacorallia</taxon>
        <taxon>Scleractinia</taxon>
        <taxon>Fungiina</taxon>
        <taxon>Poritidae</taxon>
        <taxon>Porites</taxon>
    </lineage>
</organism>
<dbReference type="InterPro" id="IPR012677">
    <property type="entry name" value="Nucleotide-bd_a/b_plait_sf"/>
</dbReference>
<comment type="subcellular location">
    <subcellularLocation>
        <location evidence="1">Nucleus</location>
    </subcellularLocation>
</comment>
<dbReference type="EMBL" id="CALNXI010000199">
    <property type="protein sequence ID" value="CAH3021904.1"/>
    <property type="molecule type" value="Genomic_DNA"/>
</dbReference>
<dbReference type="InterPro" id="IPR035979">
    <property type="entry name" value="RBD_domain_sf"/>
</dbReference>
<comment type="caution">
    <text evidence="6">The sequence shown here is derived from an EMBL/GenBank/DDBJ whole genome shotgun (WGS) entry which is preliminary data.</text>
</comment>
<proteinExistence type="predicted"/>
<feature type="non-terminal residue" evidence="6">
    <location>
        <position position="1"/>
    </location>
</feature>
<evidence type="ECO:0000313" key="6">
    <source>
        <dbReference type="EMBL" id="CAH3021904.1"/>
    </source>
</evidence>
<evidence type="ECO:0000256" key="1">
    <source>
        <dbReference type="ARBA" id="ARBA00004123"/>
    </source>
</evidence>